<evidence type="ECO:0000259" key="1">
    <source>
        <dbReference type="Pfam" id="PF00755"/>
    </source>
</evidence>
<organism evidence="2 3">
    <name type="scientific">Cerrena zonata</name>
    <dbReference type="NCBI Taxonomy" id="2478898"/>
    <lineage>
        <taxon>Eukaryota</taxon>
        <taxon>Fungi</taxon>
        <taxon>Dikarya</taxon>
        <taxon>Basidiomycota</taxon>
        <taxon>Agaricomycotina</taxon>
        <taxon>Agaricomycetes</taxon>
        <taxon>Polyporales</taxon>
        <taxon>Cerrenaceae</taxon>
        <taxon>Cerrena</taxon>
    </lineage>
</organism>
<name>A0AAW0G9T7_9APHY</name>
<dbReference type="SUPFAM" id="SSF52777">
    <property type="entry name" value="CoA-dependent acyltransferases"/>
    <property type="match status" value="1"/>
</dbReference>
<keyword evidence="3" id="KW-1185">Reference proteome</keyword>
<dbReference type="AlphaFoldDB" id="A0AAW0G9T7"/>
<dbReference type="Pfam" id="PF00755">
    <property type="entry name" value="Carn_acyltransf"/>
    <property type="match status" value="1"/>
</dbReference>
<dbReference type="InterPro" id="IPR039551">
    <property type="entry name" value="Cho/carn_acyl_trans"/>
</dbReference>
<evidence type="ECO:0000313" key="3">
    <source>
        <dbReference type="Proteomes" id="UP001385951"/>
    </source>
</evidence>
<accession>A0AAW0G9T7</accession>
<comment type="caution">
    <text evidence="2">The sequence shown here is derived from an EMBL/GenBank/DDBJ whole genome shotgun (WGS) entry which is preliminary data.</text>
</comment>
<reference evidence="2 3" key="1">
    <citation type="submission" date="2022-09" db="EMBL/GenBank/DDBJ databases">
        <authorList>
            <person name="Palmer J.M."/>
        </authorList>
    </citation>
    <scope>NUCLEOTIDE SEQUENCE [LARGE SCALE GENOMIC DNA]</scope>
    <source>
        <strain evidence="2 3">DSM 7382</strain>
    </source>
</reference>
<dbReference type="EMBL" id="JASBNA010000007">
    <property type="protein sequence ID" value="KAK7690111.1"/>
    <property type="molecule type" value="Genomic_DNA"/>
</dbReference>
<dbReference type="InterPro" id="IPR023213">
    <property type="entry name" value="CAT-like_dom_sf"/>
</dbReference>
<gene>
    <name evidence="2" type="ORF">QCA50_006759</name>
</gene>
<evidence type="ECO:0000313" key="2">
    <source>
        <dbReference type="EMBL" id="KAK7690111.1"/>
    </source>
</evidence>
<dbReference type="Proteomes" id="UP001385951">
    <property type="component" value="Unassembled WGS sequence"/>
</dbReference>
<feature type="domain" description="Choline/carnitine acyltransferase" evidence="1">
    <location>
        <begin position="3"/>
        <end position="39"/>
    </location>
</feature>
<proteinExistence type="predicted"/>
<dbReference type="Gene3D" id="3.30.559.10">
    <property type="entry name" value="Chloramphenicol acetyltransferase-like domain"/>
    <property type="match status" value="1"/>
</dbReference>
<protein>
    <recommendedName>
        <fullName evidence="1">Choline/carnitine acyltransferase domain-containing protein</fullName>
    </recommendedName>
</protein>
<sequence length="64" mass="7228">MSIVVPDGYGLSYSIGDEYIRWTITSLKRRTAELKHYLAEAATETRIMMERAAAADAKKHQAKL</sequence>